<evidence type="ECO:0000256" key="8">
    <source>
        <dbReference type="SAM" id="Phobius"/>
    </source>
</evidence>
<feature type="compositionally biased region" description="Low complexity" evidence="7">
    <location>
        <begin position="574"/>
        <end position="611"/>
    </location>
</feature>
<feature type="compositionally biased region" description="Basic and acidic residues" evidence="7">
    <location>
        <begin position="451"/>
        <end position="492"/>
    </location>
</feature>
<feature type="compositionally biased region" description="Low complexity" evidence="7">
    <location>
        <begin position="553"/>
        <end position="566"/>
    </location>
</feature>
<protein>
    <recommendedName>
        <fullName evidence="11">Seipin</fullName>
    </recommendedName>
</protein>
<dbReference type="CDD" id="cd23995">
    <property type="entry name" value="Seipin_BSCL2_like"/>
    <property type="match status" value="1"/>
</dbReference>
<keyword evidence="2 8" id="KW-0812">Transmembrane</keyword>
<dbReference type="InterPro" id="IPR009617">
    <property type="entry name" value="Seipin"/>
</dbReference>
<comment type="subcellular location">
    <subcellularLocation>
        <location evidence="1">Endoplasmic reticulum membrane</location>
        <topology evidence="1">Multi-pass membrane protein</topology>
    </subcellularLocation>
</comment>
<keyword evidence="6 8" id="KW-0472">Membrane</keyword>
<keyword evidence="10" id="KW-1185">Reference proteome</keyword>
<dbReference type="AlphaFoldDB" id="A0A316ZHS6"/>
<evidence type="ECO:0000313" key="10">
    <source>
        <dbReference type="Proteomes" id="UP000245946"/>
    </source>
</evidence>
<evidence type="ECO:0000256" key="7">
    <source>
        <dbReference type="SAM" id="MobiDB-lite"/>
    </source>
</evidence>
<dbReference type="GeneID" id="37269122"/>
<evidence type="ECO:0000256" key="3">
    <source>
        <dbReference type="ARBA" id="ARBA00022824"/>
    </source>
</evidence>
<sequence length="648" mass="70132">MAARRPPDFARSASGPRVPSSSASASLPSSRHARVSSSQRVPPPPLLPPQVSEALAQLPPAAEWPALAFHATVIAPLAALARTIVALVVSPRTHRLVLRLGVLSAVVWAALALAVVAYVGFYRAWVPDIGHTFDVWLHYGAKGVPWAEFPMLPAQQGALLFARDQEYDVSLDLAVPLSAANLDLGNFMVSLDLLTASNISVHSVSRSAIITQVPAALRAIEAFTHTLTRADPLILPLSTNPTTILSLPLLRRQILVPAASSHPFTPRPDPVVRARVRVGREDAELYWKYGGGHGVGGVREGGTVVGVTDGFRSRGELQTTRVQLRIDAHLKGLRYFMFHHPVASFLLFTSLFMTFELVSALTLWALAALYTSSLGPGASLAVEDNYVDRERERTRRRRRQDSDEEATTPGGEATRSTQESRSTSSEADEQSASDETETETDVRARSLASLRARDEAERQEARRQEQLRDLAEGRRMAGVDEEVTGRRRVLDRLDEETEEDTDVGDSAGAGTWEEVDVEEEERMAGEEEEEDQEEQARRAGLRQRKGEPERESTVGGSATSRASSRSFTPSYAPSSSQATTSRASSSSASTIRGRSEEPSSSSSQAQPQRQEAAIKEEPEESAGSSTPSGASASSQRSDGGGEADVEQD</sequence>
<dbReference type="STRING" id="58919.A0A316ZHS6"/>
<dbReference type="RefSeq" id="XP_025600761.1">
    <property type="nucleotide sequence ID" value="XM_025741578.1"/>
</dbReference>
<feature type="compositionally biased region" description="Acidic residues" evidence="7">
    <location>
        <begin position="493"/>
        <end position="503"/>
    </location>
</feature>
<keyword evidence="5" id="KW-0443">Lipid metabolism</keyword>
<dbReference type="EMBL" id="KZ819285">
    <property type="protein sequence ID" value="PWO00483.1"/>
    <property type="molecule type" value="Genomic_DNA"/>
</dbReference>
<accession>A0A316ZHS6</accession>
<feature type="region of interest" description="Disordered" evidence="7">
    <location>
        <begin position="1"/>
        <end position="43"/>
    </location>
</feature>
<keyword evidence="4 8" id="KW-1133">Transmembrane helix</keyword>
<feature type="compositionally biased region" description="Low complexity" evidence="7">
    <location>
        <begin position="10"/>
        <end position="40"/>
    </location>
</feature>
<evidence type="ECO:0000256" key="5">
    <source>
        <dbReference type="ARBA" id="ARBA00023098"/>
    </source>
</evidence>
<dbReference type="PANTHER" id="PTHR21212:SF0">
    <property type="entry name" value="SEIPIN"/>
    <property type="match status" value="1"/>
</dbReference>
<dbReference type="Pfam" id="PF06775">
    <property type="entry name" value="Seipin"/>
    <property type="match status" value="1"/>
</dbReference>
<evidence type="ECO:0000256" key="6">
    <source>
        <dbReference type="ARBA" id="ARBA00023136"/>
    </source>
</evidence>
<reference evidence="9 10" key="1">
    <citation type="journal article" date="2018" name="Mol. Biol. Evol.">
        <title>Broad Genomic Sampling Reveals a Smut Pathogenic Ancestry of the Fungal Clade Ustilaginomycotina.</title>
        <authorList>
            <person name="Kijpornyongpan T."/>
            <person name="Mondo S.J."/>
            <person name="Barry K."/>
            <person name="Sandor L."/>
            <person name="Lee J."/>
            <person name="Lipzen A."/>
            <person name="Pangilinan J."/>
            <person name="LaButti K."/>
            <person name="Hainaut M."/>
            <person name="Henrissat B."/>
            <person name="Grigoriev I.V."/>
            <person name="Spatafora J.W."/>
            <person name="Aime M.C."/>
        </authorList>
    </citation>
    <scope>NUCLEOTIDE SEQUENCE [LARGE SCALE GENOMIC DNA]</scope>
    <source>
        <strain evidence="9 10">MCA 4186</strain>
    </source>
</reference>
<proteinExistence type="predicted"/>
<feature type="compositionally biased region" description="Low complexity" evidence="7">
    <location>
        <begin position="621"/>
        <end position="637"/>
    </location>
</feature>
<dbReference type="GO" id="GO:0006629">
    <property type="term" value="P:lipid metabolic process"/>
    <property type="evidence" value="ECO:0007669"/>
    <property type="project" value="UniProtKB-KW"/>
</dbReference>
<dbReference type="GO" id="GO:0140042">
    <property type="term" value="P:lipid droplet formation"/>
    <property type="evidence" value="ECO:0007669"/>
    <property type="project" value="UniProtKB-ARBA"/>
</dbReference>
<dbReference type="GO" id="GO:0005789">
    <property type="term" value="C:endoplasmic reticulum membrane"/>
    <property type="evidence" value="ECO:0007669"/>
    <property type="project" value="UniProtKB-SubCell"/>
</dbReference>
<dbReference type="OrthoDB" id="3990054at2759"/>
<feature type="transmembrane region" description="Helical" evidence="8">
    <location>
        <begin position="96"/>
        <end position="121"/>
    </location>
</feature>
<feature type="transmembrane region" description="Helical" evidence="8">
    <location>
        <begin position="67"/>
        <end position="89"/>
    </location>
</feature>
<feature type="compositionally biased region" description="Acidic residues" evidence="7">
    <location>
        <begin position="513"/>
        <end position="533"/>
    </location>
</feature>
<feature type="region of interest" description="Disordered" evidence="7">
    <location>
        <begin position="388"/>
        <end position="648"/>
    </location>
</feature>
<evidence type="ECO:0000256" key="2">
    <source>
        <dbReference type="ARBA" id="ARBA00022692"/>
    </source>
</evidence>
<evidence type="ECO:0000256" key="1">
    <source>
        <dbReference type="ARBA" id="ARBA00004477"/>
    </source>
</evidence>
<evidence type="ECO:0000256" key="4">
    <source>
        <dbReference type="ARBA" id="ARBA00022989"/>
    </source>
</evidence>
<evidence type="ECO:0008006" key="11">
    <source>
        <dbReference type="Google" id="ProtNLM"/>
    </source>
</evidence>
<dbReference type="PANTHER" id="PTHR21212">
    <property type="entry name" value="BERNARDINELLI-SEIP CONGENITAL LIPODYSTROPHY 2 HOMOLOG BSCL2 PROTEIN"/>
    <property type="match status" value="1"/>
</dbReference>
<name>A0A316ZHS6_9BASI</name>
<keyword evidence="3" id="KW-0256">Endoplasmic reticulum</keyword>
<dbReference type="Proteomes" id="UP000245946">
    <property type="component" value="Unassembled WGS sequence"/>
</dbReference>
<gene>
    <name evidence="9" type="ORF">FA09DRAFT_327911</name>
</gene>
<organism evidence="9 10">
    <name type="scientific">Tilletiopsis washingtonensis</name>
    <dbReference type="NCBI Taxonomy" id="58919"/>
    <lineage>
        <taxon>Eukaryota</taxon>
        <taxon>Fungi</taxon>
        <taxon>Dikarya</taxon>
        <taxon>Basidiomycota</taxon>
        <taxon>Ustilaginomycotina</taxon>
        <taxon>Exobasidiomycetes</taxon>
        <taxon>Entylomatales</taxon>
        <taxon>Entylomatales incertae sedis</taxon>
        <taxon>Tilletiopsis</taxon>
    </lineage>
</organism>
<feature type="compositionally biased region" description="Acidic residues" evidence="7">
    <location>
        <begin position="426"/>
        <end position="439"/>
    </location>
</feature>
<feature type="compositionally biased region" description="Low complexity" evidence="7">
    <location>
        <begin position="412"/>
        <end position="425"/>
    </location>
</feature>
<evidence type="ECO:0000313" key="9">
    <source>
        <dbReference type="EMBL" id="PWO00483.1"/>
    </source>
</evidence>